<keyword evidence="3 7" id="KW-1133">Transmembrane helix</keyword>
<dbReference type="NCBIfam" id="TIGR00247">
    <property type="entry name" value="endolytic transglycosylase MltG"/>
    <property type="match status" value="1"/>
</dbReference>
<evidence type="ECO:0000313" key="10">
    <source>
        <dbReference type="Proteomes" id="UP000308978"/>
    </source>
</evidence>
<comment type="catalytic activity">
    <reaction evidence="7">
        <text>a peptidoglycan chain = a peptidoglycan chain with N-acetyl-1,6-anhydromuramyl-[peptide] at the reducing end + a peptidoglycan chain with N-acetylglucosamine at the non-reducing end.</text>
        <dbReference type="EC" id="4.2.2.29"/>
    </reaction>
</comment>
<dbReference type="Proteomes" id="UP000308978">
    <property type="component" value="Unassembled WGS sequence"/>
</dbReference>
<dbReference type="EMBL" id="SSTJ01000003">
    <property type="protein sequence ID" value="THG38046.1"/>
    <property type="molecule type" value="Genomic_DNA"/>
</dbReference>
<dbReference type="AlphaFoldDB" id="A0A4S4G6X9"/>
<comment type="function">
    <text evidence="7">Functions as a peptidoglycan terminase that cleaves nascent peptidoglycan strands endolytically to terminate their elongation.</text>
</comment>
<name>A0A4S4G6X9_9ACTN</name>
<evidence type="ECO:0000256" key="1">
    <source>
        <dbReference type="ARBA" id="ARBA00022475"/>
    </source>
</evidence>
<proteinExistence type="inferred from homology"/>
<sequence length="397" mass="41903">MALHKKTVTYSSRPTHAARAAHAKGDREFRTYDTSAIMPKRDPKPAIFLGVFALIVLAAVCFFAFKACSGTELLQPGETVEVTITEGESATSIGDALAAARLIGSAQEFTNEVTRLDAAAALIPGTYTFEGGSTPEALVRAIMAGPATVGDTLAVPEDITRAELSDLVASATGGRITAEAFLAASENASAYAADYPFLESAGENSLEGFLFPKTYAVTEDADAEAVVRMMLDQFGTETAAIFGDFANSYPASQGLSLYEAVNLASIVAKESTGDQEVRDHVAGVFYNRLASDRPYLESDATTAYEVGREPTAEEVHAETPYGTYANPGLPPTPICSPGIESLVAVCEPTDTEDMFFYFYADADGNMQAVFSQTYEQHQQAIADNSGTSAGDGDAEAA</sequence>
<dbReference type="HAMAP" id="MF_02065">
    <property type="entry name" value="MltG"/>
    <property type="match status" value="1"/>
</dbReference>
<reference evidence="9 10" key="1">
    <citation type="submission" date="2019-04" db="EMBL/GenBank/DDBJ databases">
        <title>Microbes associate with the intestines of laboratory mice.</title>
        <authorList>
            <person name="Navarre W."/>
            <person name="Wong E."/>
            <person name="Huang K.C."/>
            <person name="Tropini C."/>
            <person name="Ng K."/>
            <person name="Yu B."/>
        </authorList>
    </citation>
    <scope>NUCLEOTIDE SEQUENCE [LARGE SCALE GENOMIC DNA]</scope>
    <source>
        <strain evidence="9 10">NM80_B27</strain>
    </source>
</reference>
<keyword evidence="6 7" id="KW-0961">Cell wall biogenesis/degradation</keyword>
<evidence type="ECO:0000256" key="6">
    <source>
        <dbReference type="ARBA" id="ARBA00023316"/>
    </source>
</evidence>
<dbReference type="PANTHER" id="PTHR30518">
    <property type="entry name" value="ENDOLYTIC MUREIN TRANSGLYCOSYLASE"/>
    <property type="match status" value="1"/>
</dbReference>
<evidence type="ECO:0000256" key="7">
    <source>
        <dbReference type="HAMAP-Rule" id="MF_02065"/>
    </source>
</evidence>
<accession>A0A4S4G6X9</accession>
<protein>
    <recommendedName>
        <fullName evidence="7">Endolytic murein transglycosylase</fullName>
        <ecNumber evidence="7">4.2.2.29</ecNumber>
    </recommendedName>
    <alternativeName>
        <fullName evidence="7">Peptidoglycan lytic transglycosylase</fullName>
    </alternativeName>
    <alternativeName>
        <fullName evidence="7">Peptidoglycan polymerization terminase</fullName>
    </alternativeName>
</protein>
<evidence type="ECO:0000313" key="9">
    <source>
        <dbReference type="EMBL" id="THG38046.1"/>
    </source>
</evidence>
<evidence type="ECO:0000256" key="3">
    <source>
        <dbReference type="ARBA" id="ARBA00022989"/>
    </source>
</evidence>
<dbReference type="Pfam" id="PF02618">
    <property type="entry name" value="YceG"/>
    <property type="match status" value="1"/>
</dbReference>
<dbReference type="InterPro" id="IPR003770">
    <property type="entry name" value="MLTG-like"/>
</dbReference>
<dbReference type="GO" id="GO:0009252">
    <property type="term" value="P:peptidoglycan biosynthetic process"/>
    <property type="evidence" value="ECO:0007669"/>
    <property type="project" value="UniProtKB-UniRule"/>
</dbReference>
<keyword evidence="5 7" id="KW-0456">Lyase</keyword>
<dbReference type="GO" id="GO:0071555">
    <property type="term" value="P:cell wall organization"/>
    <property type="evidence" value="ECO:0007669"/>
    <property type="project" value="UniProtKB-KW"/>
</dbReference>
<feature type="region of interest" description="Disordered" evidence="8">
    <location>
        <begin position="1"/>
        <end position="24"/>
    </location>
</feature>
<evidence type="ECO:0000256" key="4">
    <source>
        <dbReference type="ARBA" id="ARBA00023136"/>
    </source>
</evidence>
<comment type="caution">
    <text evidence="9">The sequence shown here is derived from an EMBL/GenBank/DDBJ whole genome shotgun (WGS) entry which is preliminary data.</text>
</comment>
<keyword evidence="4 7" id="KW-0472">Membrane</keyword>
<keyword evidence="1 7" id="KW-1003">Cell membrane</keyword>
<dbReference type="Gene3D" id="3.30.1490.480">
    <property type="entry name" value="Endolytic murein transglycosylase"/>
    <property type="match status" value="1"/>
</dbReference>
<dbReference type="EC" id="4.2.2.29" evidence="7"/>
<feature type="site" description="Important for catalytic activity" evidence="7">
    <location>
        <position position="270"/>
    </location>
</feature>
<evidence type="ECO:0000256" key="5">
    <source>
        <dbReference type="ARBA" id="ARBA00023239"/>
    </source>
</evidence>
<dbReference type="GO" id="GO:0008932">
    <property type="term" value="F:lytic endotransglycosylase activity"/>
    <property type="evidence" value="ECO:0007669"/>
    <property type="project" value="UniProtKB-UniRule"/>
</dbReference>
<comment type="similarity">
    <text evidence="7">Belongs to the transglycosylase MltG family.</text>
</comment>
<dbReference type="PANTHER" id="PTHR30518:SF2">
    <property type="entry name" value="ENDOLYTIC MUREIN TRANSGLYCOSYLASE"/>
    <property type="match status" value="1"/>
</dbReference>
<dbReference type="RefSeq" id="WP_136433593.1">
    <property type="nucleotide sequence ID" value="NZ_SSTJ01000003.1"/>
</dbReference>
<keyword evidence="2 7" id="KW-0812">Transmembrane</keyword>
<feature type="transmembrane region" description="Helical" evidence="7">
    <location>
        <begin position="46"/>
        <end position="65"/>
    </location>
</feature>
<gene>
    <name evidence="7 9" type="primary">mltG</name>
    <name evidence="9" type="ORF">E5986_04125</name>
</gene>
<organism evidence="9 10">
    <name type="scientific">Adlercreutzia caecimuris</name>
    <dbReference type="NCBI Taxonomy" id="671266"/>
    <lineage>
        <taxon>Bacteria</taxon>
        <taxon>Bacillati</taxon>
        <taxon>Actinomycetota</taxon>
        <taxon>Coriobacteriia</taxon>
        <taxon>Eggerthellales</taxon>
        <taxon>Eggerthellaceae</taxon>
        <taxon>Adlercreutzia</taxon>
    </lineage>
</organism>
<comment type="subcellular location">
    <subcellularLocation>
        <location evidence="7">Cell membrane</location>
        <topology evidence="7">Single-pass membrane protein</topology>
    </subcellularLocation>
</comment>
<evidence type="ECO:0000256" key="8">
    <source>
        <dbReference type="SAM" id="MobiDB-lite"/>
    </source>
</evidence>
<evidence type="ECO:0000256" key="2">
    <source>
        <dbReference type="ARBA" id="ARBA00022692"/>
    </source>
</evidence>
<dbReference type="GO" id="GO:0005886">
    <property type="term" value="C:plasma membrane"/>
    <property type="evidence" value="ECO:0007669"/>
    <property type="project" value="UniProtKB-SubCell"/>
</dbReference>